<keyword evidence="1" id="KW-1133">Transmembrane helix</keyword>
<feature type="transmembrane region" description="Helical" evidence="1">
    <location>
        <begin position="12"/>
        <end position="39"/>
    </location>
</feature>
<accession>A0A975R7U6</accession>
<dbReference type="AlphaFoldDB" id="A0A975R7U6"/>
<dbReference type="Proteomes" id="UP000676649">
    <property type="component" value="Chromosome"/>
</dbReference>
<gene>
    <name evidence="2" type="ORF">KEF85_09620</name>
</gene>
<organism evidence="2 3">
    <name type="scientific">Methylomonas paludis</name>
    <dbReference type="NCBI Taxonomy" id="1173101"/>
    <lineage>
        <taxon>Bacteria</taxon>
        <taxon>Pseudomonadati</taxon>
        <taxon>Pseudomonadota</taxon>
        <taxon>Gammaproteobacteria</taxon>
        <taxon>Methylococcales</taxon>
        <taxon>Methylococcaceae</taxon>
        <taxon>Methylomonas</taxon>
    </lineage>
</organism>
<dbReference type="RefSeq" id="WP_215579939.1">
    <property type="nucleotide sequence ID" value="NZ_CP073754.1"/>
</dbReference>
<dbReference type="EMBL" id="CP073754">
    <property type="protein sequence ID" value="QWF69635.1"/>
    <property type="molecule type" value="Genomic_DNA"/>
</dbReference>
<sequence>MPQSSIFWRLKWLTALLLLTVLDISPVPVSSLLLLYVFLLRPFWFKKLIERLYTGR</sequence>
<keyword evidence="3" id="KW-1185">Reference proteome</keyword>
<reference evidence="2" key="1">
    <citation type="submission" date="2021-04" db="EMBL/GenBank/DDBJ databases">
        <title>Draft genome sequence data of methanotrophic Methylovulum sp. strain S1L and Methylomonas sp. strain S2AM isolated from boreal lake water columns.</title>
        <authorList>
            <person name="Rissanen A.J."/>
            <person name="Mangayil R."/>
            <person name="Svenning M.M."/>
            <person name="Khanongnuch R."/>
        </authorList>
    </citation>
    <scope>NUCLEOTIDE SEQUENCE</scope>
    <source>
        <strain evidence="2">S2AM</strain>
    </source>
</reference>
<keyword evidence="1" id="KW-0812">Transmembrane</keyword>
<keyword evidence="1" id="KW-0472">Membrane</keyword>
<name>A0A975R7U6_9GAMM</name>
<dbReference type="KEGG" id="mpad:KEF85_09620"/>
<proteinExistence type="predicted"/>
<evidence type="ECO:0000313" key="2">
    <source>
        <dbReference type="EMBL" id="QWF69635.1"/>
    </source>
</evidence>
<protein>
    <submittedName>
        <fullName evidence="2">Uncharacterized protein</fullName>
    </submittedName>
</protein>
<evidence type="ECO:0000256" key="1">
    <source>
        <dbReference type="SAM" id="Phobius"/>
    </source>
</evidence>
<evidence type="ECO:0000313" key="3">
    <source>
        <dbReference type="Proteomes" id="UP000676649"/>
    </source>
</evidence>